<evidence type="ECO:0000313" key="2">
    <source>
        <dbReference type="Proteomes" id="UP001597131"/>
    </source>
</evidence>
<comment type="caution">
    <text evidence="1">The sequence shown here is derived from an EMBL/GenBank/DDBJ whole genome shotgun (WGS) entry which is preliminary data.</text>
</comment>
<reference evidence="2" key="1">
    <citation type="journal article" date="2019" name="Int. J. Syst. Evol. Microbiol.">
        <title>The Global Catalogue of Microorganisms (GCM) 10K type strain sequencing project: providing services to taxonomists for standard genome sequencing and annotation.</title>
        <authorList>
            <consortium name="The Broad Institute Genomics Platform"/>
            <consortium name="The Broad Institute Genome Sequencing Center for Infectious Disease"/>
            <person name="Wu L."/>
            <person name="Ma J."/>
        </authorList>
    </citation>
    <scope>NUCLEOTIDE SEQUENCE [LARGE SCALE GENOMIC DNA]</scope>
    <source>
        <strain evidence="2">CCUG 64793</strain>
    </source>
</reference>
<feature type="non-terminal residue" evidence="1">
    <location>
        <position position="1"/>
    </location>
</feature>
<organism evidence="1 2">
    <name type="scientific">Salegentibacter chungangensis</name>
    <dbReference type="NCBI Taxonomy" id="1335724"/>
    <lineage>
        <taxon>Bacteria</taxon>
        <taxon>Pseudomonadati</taxon>
        <taxon>Bacteroidota</taxon>
        <taxon>Flavobacteriia</taxon>
        <taxon>Flavobacteriales</taxon>
        <taxon>Flavobacteriaceae</taxon>
        <taxon>Salegentibacter</taxon>
    </lineage>
</organism>
<protein>
    <recommendedName>
        <fullName evidence="3">SprB repeat-containing protein</fullName>
    </recommendedName>
</protein>
<dbReference type="EMBL" id="JBHTLI010000007">
    <property type="protein sequence ID" value="MFD1096880.1"/>
    <property type="molecule type" value="Genomic_DNA"/>
</dbReference>
<evidence type="ECO:0000313" key="1">
    <source>
        <dbReference type="EMBL" id="MFD1096880.1"/>
    </source>
</evidence>
<keyword evidence="2" id="KW-1185">Reference proteome</keyword>
<accession>A0ABW3NVT4</accession>
<dbReference type="RefSeq" id="WP_380746929.1">
    <property type="nucleotide sequence ID" value="NZ_JBHTLI010000007.1"/>
</dbReference>
<evidence type="ECO:0008006" key="3">
    <source>
        <dbReference type="Google" id="ProtNLM"/>
    </source>
</evidence>
<sequence length="218" mass="22989">IRYELYKDSGTTAVASNTTGADFTGLVPGDYYVKVFGNDGEESDECEASSGTETIIEPKELTVSISSTNVTCYGDDDGVVSIGTTTGDIIRYELYKDSGTTAVQTNTDGSDFTGLTPGDYYVKVFGNDGEESDECEASSGTETIIEPKELTVSISSTNVTCYGDEDGVVKIGTTTGDIIRYELYKDSGTTAVASNTTGADFTGLVPGDYYVKVFGNNG</sequence>
<proteinExistence type="predicted"/>
<feature type="non-terminal residue" evidence="1">
    <location>
        <position position="218"/>
    </location>
</feature>
<name>A0ABW3NVT4_9FLAO</name>
<dbReference type="Proteomes" id="UP001597131">
    <property type="component" value="Unassembled WGS sequence"/>
</dbReference>
<gene>
    <name evidence="1" type="ORF">ACFQ3Q_14085</name>
</gene>